<feature type="domain" description="HTH lysR-type" evidence="5">
    <location>
        <begin position="11"/>
        <end position="68"/>
    </location>
</feature>
<dbReference type="Pfam" id="PF00126">
    <property type="entry name" value="HTH_1"/>
    <property type="match status" value="1"/>
</dbReference>
<protein>
    <submittedName>
        <fullName evidence="6">LysR family transcriptional regulator</fullName>
    </submittedName>
</protein>
<dbReference type="PROSITE" id="PS50931">
    <property type="entry name" value="HTH_LYSR"/>
    <property type="match status" value="1"/>
</dbReference>
<dbReference type="PANTHER" id="PTHR30118">
    <property type="entry name" value="HTH-TYPE TRANSCRIPTIONAL REGULATOR LEUO-RELATED"/>
    <property type="match status" value="1"/>
</dbReference>
<keyword evidence="4" id="KW-0804">Transcription</keyword>
<dbReference type="EMBL" id="JBBKZV010000009">
    <property type="protein sequence ID" value="MEJ8823640.1"/>
    <property type="molecule type" value="Genomic_DNA"/>
</dbReference>
<sequence>MVFKKTDILDLDLKLLVAFEAVLLQRNVTAAAQSIGLSQPAMSTCLGKLRKVLNDPLFVRTSRGMEPTPFATDLVDPIRHALHLIRQTLNRDKHFDAATSTRTFRIIMTDIGERVFLPALLKRLSEVAPGVNLRTVQLPVKEMREALESSEMDLAVGFIPDLAAGYYQQLLFKRSYVCVARADHPHIGDTLSLKQFLAASHAIVLAPGTGHDVVERVLIEKGYTRRVALQVTHFLAIPLIIANSDLVVTIPAMLAESYLPINNIRILPSPLKMPVYDIKQYWHERFHDDPANRWLRETFYALFRD</sequence>
<dbReference type="SUPFAM" id="SSF46785">
    <property type="entry name" value="Winged helix' DNA-binding domain"/>
    <property type="match status" value="1"/>
</dbReference>
<proteinExistence type="inferred from homology"/>
<evidence type="ECO:0000313" key="7">
    <source>
        <dbReference type="Proteomes" id="UP001363010"/>
    </source>
</evidence>
<dbReference type="RefSeq" id="WP_340364675.1">
    <property type="nucleotide sequence ID" value="NZ_JBBKZV010000009.1"/>
</dbReference>
<dbReference type="InterPro" id="IPR000847">
    <property type="entry name" value="LysR_HTH_N"/>
</dbReference>
<evidence type="ECO:0000313" key="6">
    <source>
        <dbReference type="EMBL" id="MEJ8823640.1"/>
    </source>
</evidence>
<reference evidence="6 7" key="1">
    <citation type="submission" date="2024-03" db="EMBL/GenBank/DDBJ databases">
        <title>Novel species of the genus Variovorax.</title>
        <authorList>
            <person name="Liu Q."/>
            <person name="Xin Y.-H."/>
        </authorList>
    </citation>
    <scope>NUCLEOTIDE SEQUENCE [LARGE SCALE GENOMIC DNA]</scope>
    <source>
        <strain evidence="6 7">KACC 18501</strain>
    </source>
</reference>
<dbReference type="InterPro" id="IPR050389">
    <property type="entry name" value="LysR-type_TF"/>
</dbReference>
<dbReference type="Pfam" id="PF03466">
    <property type="entry name" value="LysR_substrate"/>
    <property type="match status" value="1"/>
</dbReference>
<dbReference type="InterPro" id="IPR036388">
    <property type="entry name" value="WH-like_DNA-bd_sf"/>
</dbReference>
<evidence type="ECO:0000256" key="3">
    <source>
        <dbReference type="ARBA" id="ARBA00023125"/>
    </source>
</evidence>
<dbReference type="PRINTS" id="PR00039">
    <property type="entry name" value="HTHLYSR"/>
</dbReference>
<comment type="caution">
    <text evidence="6">The sequence shown here is derived from an EMBL/GenBank/DDBJ whole genome shotgun (WGS) entry which is preliminary data.</text>
</comment>
<evidence type="ECO:0000256" key="2">
    <source>
        <dbReference type="ARBA" id="ARBA00023015"/>
    </source>
</evidence>
<evidence type="ECO:0000259" key="5">
    <source>
        <dbReference type="PROSITE" id="PS50931"/>
    </source>
</evidence>
<dbReference type="PANTHER" id="PTHR30118:SF15">
    <property type="entry name" value="TRANSCRIPTIONAL REGULATORY PROTEIN"/>
    <property type="match status" value="1"/>
</dbReference>
<accession>A0ABU8W0S1</accession>
<keyword evidence="2" id="KW-0805">Transcription regulation</keyword>
<gene>
    <name evidence="6" type="ORF">WKW80_16620</name>
</gene>
<keyword evidence="3" id="KW-0238">DNA-binding</keyword>
<dbReference type="InterPro" id="IPR036390">
    <property type="entry name" value="WH_DNA-bd_sf"/>
</dbReference>
<keyword evidence="7" id="KW-1185">Reference proteome</keyword>
<evidence type="ECO:0000256" key="4">
    <source>
        <dbReference type="ARBA" id="ARBA00023163"/>
    </source>
</evidence>
<dbReference type="SUPFAM" id="SSF53850">
    <property type="entry name" value="Periplasmic binding protein-like II"/>
    <property type="match status" value="1"/>
</dbReference>
<dbReference type="CDD" id="cd08459">
    <property type="entry name" value="PBP2_DntR_NahR_LinR_like"/>
    <property type="match status" value="1"/>
</dbReference>
<dbReference type="Proteomes" id="UP001363010">
    <property type="component" value="Unassembled WGS sequence"/>
</dbReference>
<name>A0ABU8W0S1_9BURK</name>
<comment type="similarity">
    <text evidence="1">Belongs to the LysR transcriptional regulatory family.</text>
</comment>
<dbReference type="Gene3D" id="1.10.10.10">
    <property type="entry name" value="Winged helix-like DNA-binding domain superfamily/Winged helix DNA-binding domain"/>
    <property type="match status" value="1"/>
</dbReference>
<dbReference type="Gene3D" id="3.40.190.10">
    <property type="entry name" value="Periplasmic binding protein-like II"/>
    <property type="match status" value="2"/>
</dbReference>
<organism evidence="6 7">
    <name type="scientific">Variovorax humicola</name>
    <dbReference type="NCBI Taxonomy" id="1769758"/>
    <lineage>
        <taxon>Bacteria</taxon>
        <taxon>Pseudomonadati</taxon>
        <taxon>Pseudomonadota</taxon>
        <taxon>Betaproteobacteria</taxon>
        <taxon>Burkholderiales</taxon>
        <taxon>Comamonadaceae</taxon>
        <taxon>Variovorax</taxon>
    </lineage>
</organism>
<evidence type="ECO:0000256" key="1">
    <source>
        <dbReference type="ARBA" id="ARBA00009437"/>
    </source>
</evidence>
<dbReference type="InterPro" id="IPR005119">
    <property type="entry name" value="LysR_subst-bd"/>
</dbReference>